<dbReference type="Pfam" id="PF16976">
    <property type="entry name" value="RcpC"/>
    <property type="match status" value="1"/>
</dbReference>
<dbReference type="Pfam" id="PF08666">
    <property type="entry name" value="SAF"/>
    <property type="match status" value="1"/>
</dbReference>
<dbReference type="InterPro" id="IPR013974">
    <property type="entry name" value="SAF"/>
</dbReference>
<evidence type="ECO:0000259" key="1">
    <source>
        <dbReference type="SMART" id="SM00858"/>
    </source>
</evidence>
<dbReference type="AlphaFoldDB" id="Q2G867"/>
<feature type="domain" description="SAF" evidence="1">
    <location>
        <begin position="7"/>
        <end position="70"/>
    </location>
</feature>
<proteinExistence type="predicted"/>
<dbReference type="STRING" id="279238.Saro_1515"/>
<evidence type="ECO:0000313" key="3">
    <source>
        <dbReference type="Proteomes" id="UP000009134"/>
    </source>
</evidence>
<protein>
    <submittedName>
        <fullName evidence="2">Flp pilus assembly CpaB</fullName>
    </submittedName>
</protein>
<dbReference type="SMART" id="SM00858">
    <property type="entry name" value="SAF"/>
    <property type="match status" value="1"/>
</dbReference>
<dbReference type="NCBIfam" id="TIGR03177">
    <property type="entry name" value="pilus_cpaB"/>
    <property type="match status" value="1"/>
</dbReference>
<sequence length="260" mass="27238">MKRASLTRIVVASQAIEFGKPLTNTNTRLADWPAGTVPPGAFTNLADAQRNRIAMQAIAAGEPILASRVTGTDGRATLAAALPPGMVAVSLPISDVTGVSGFVRPGDLVDIILTRQIPGEGAGQQDKMTDVILRQVAVLGIDQVADKSKTEAVVGKTATVQVDTLGAQKLALARELGTLSLGLRSLASVEDTGPTRTVLARDLAGRQLFIARRSAPVPAPQRAAASPAPAAVAMPPRYYGPTMTVYRKGKPTDYEVRHVF</sequence>
<dbReference type="InterPro" id="IPR017592">
    <property type="entry name" value="Pilus_assmbl_Flp-typ_CpaB"/>
</dbReference>
<dbReference type="EMBL" id="CP000248">
    <property type="protein sequence ID" value="ABD25956.1"/>
    <property type="molecule type" value="Genomic_DNA"/>
</dbReference>
<organism evidence="2 3">
    <name type="scientific">Novosphingobium aromaticivorans (strain ATCC 700278 / DSM 12444 / CCUG 56034 / CIP 105152 / NBRC 16084 / F199)</name>
    <dbReference type="NCBI Taxonomy" id="279238"/>
    <lineage>
        <taxon>Bacteria</taxon>
        <taxon>Pseudomonadati</taxon>
        <taxon>Pseudomonadota</taxon>
        <taxon>Alphaproteobacteria</taxon>
        <taxon>Sphingomonadales</taxon>
        <taxon>Sphingomonadaceae</taxon>
        <taxon>Novosphingobium</taxon>
    </lineage>
</organism>
<dbReference type="HOGENOM" id="CLU_057068_4_0_5"/>
<evidence type="ECO:0000313" key="2">
    <source>
        <dbReference type="EMBL" id="ABD25956.1"/>
    </source>
</evidence>
<dbReference type="InterPro" id="IPR031571">
    <property type="entry name" value="RcpC_dom"/>
</dbReference>
<dbReference type="Proteomes" id="UP000009134">
    <property type="component" value="Chromosome"/>
</dbReference>
<name>Q2G867_NOVAD</name>
<accession>Q2G867</accession>
<dbReference type="CDD" id="cd11614">
    <property type="entry name" value="SAF_CpaB_FlgA_like"/>
    <property type="match status" value="1"/>
</dbReference>
<keyword evidence="3" id="KW-1185">Reference proteome</keyword>
<gene>
    <name evidence="2" type="ordered locus">Saro_1515</name>
</gene>
<dbReference type="eggNOG" id="COG3745">
    <property type="taxonomic scope" value="Bacteria"/>
</dbReference>
<dbReference type="KEGG" id="nar:Saro_1515"/>
<reference evidence="3" key="1">
    <citation type="submission" date="2006-01" db="EMBL/GenBank/DDBJ databases">
        <title>Complete sequence of Novosphingobium aromaticivorans DSM 12444.</title>
        <authorList>
            <consortium name="US DOE Joint Genome Institute"/>
            <person name="Copeland A."/>
            <person name="Lucas S."/>
            <person name="Lapidus A."/>
            <person name="Barry K."/>
            <person name="Detter J.C."/>
            <person name="Glavina T."/>
            <person name="Hammon N."/>
            <person name="Israni S."/>
            <person name="Pitluck S."/>
            <person name="Chain P."/>
            <person name="Malfatti S."/>
            <person name="Shin M."/>
            <person name="Vergez L."/>
            <person name="Schmutz J."/>
            <person name="Larimer F."/>
            <person name="Land M."/>
            <person name="Kyrpides N."/>
            <person name="Ivanova N."/>
            <person name="Fredrickson J."/>
            <person name="Balkwill D."/>
            <person name="Romine M.F."/>
            <person name="Richardson P."/>
        </authorList>
    </citation>
    <scope>NUCLEOTIDE SEQUENCE [LARGE SCALE GENOMIC DNA]</scope>
    <source>
        <strain evidence="3">ATCC 700278 / DSM 12444 / CCUG 56034 / CIP 105152 / NBRC 16084 / F199</strain>
    </source>
</reference>